<evidence type="ECO:0000313" key="1">
    <source>
        <dbReference type="EMBL" id="KYD02688.1"/>
    </source>
</evidence>
<dbReference type="AlphaFoldDB" id="A0A150KS93"/>
<sequence length="123" mass="14057">MDKYYEKVYGSYFIDSGLDSFIAAFGTQYPTFAYNNGYKLSLKNIAIKQSEKNPYLYTFIAKVACQKDGDKEKTTSVEGIVLFSKTEEGKIEGFKYTNDNGLSEILQIEQLNNLIEPNWVLFV</sequence>
<dbReference type="PATRIC" id="fig|46224.3.peg.3648"/>
<gene>
    <name evidence="1" type="ORF">B4102_0283</name>
</gene>
<protein>
    <submittedName>
        <fullName evidence="1">Uncharacterized protein</fullName>
    </submittedName>
</protein>
<comment type="caution">
    <text evidence="1">The sequence shown here is derived from an EMBL/GenBank/DDBJ whole genome shotgun (WGS) entry which is preliminary data.</text>
</comment>
<dbReference type="RefSeq" id="WP_066232755.1">
    <property type="nucleotide sequence ID" value="NZ_JARMRX010000049.1"/>
</dbReference>
<evidence type="ECO:0000313" key="2">
    <source>
        <dbReference type="Proteomes" id="UP000075666"/>
    </source>
</evidence>
<dbReference type="EMBL" id="LQYN01000071">
    <property type="protein sequence ID" value="KYD02688.1"/>
    <property type="molecule type" value="Genomic_DNA"/>
</dbReference>
<proteinExistence type="predicted"/>
<name>A0A150KS93_9BACI</name>
<keyword evidence="2" id="KW-1185">Reference proteome</keyword>
<dbReference type="OrthoDB" id="2862147at2"/>
<reference evidence="1 2" key="1">
    <citation type="submission" date="2016-01" db="EMBL/GenBank/DDBJ databases">
        <title>Genome Sequences of Twelve Sporeforming Bacillus Species Isolated from Foods.</title>
        <authorList>
            <person name="Berendsen E.M."/>
            <person name="Wells-Bennik M.H."/>
            <person name="Krawcyk A.O."/>
            <person name="De Jong A."/>
            <person name="Holsappel S."/>
            <person name="Eijlander R.T."/>
            <person name="Kuipers O.P."/>
        </authorList>
    </citation>
    <scope>NUCLEOTIDE SEQUENCE [LARGE SCALE GENOMIC DNA]</scope>
    <source>
        <strain evidence="1 2">B4102</strain>
    </source>
</reference>
<dbReference type="Proteomes" id="UP000075666">
    <property type="component" value="Unassembled WGS sequence"/>
</dbReference>
<organism evidence="1 2">
    <name type="scientific">Heyndrickxia sporothermodurans</name>
    <dbReference type="NCBI Taxonomy" id="46224"/>
    <lineage>
        <taxon>Bacteria</taxon>
        <taxon>Bacillati</taxon>
        <taxon>Bacillota</taxon>
        <taxon>Bacilli</taxon>
        <taxon>Bacillales</taxon>
        <taxon>Bacillaceae</taxon>
        <taxon>Heyndrickxia</taxon>
    </lineage>
</organism>
<accession>A0A150KS93</accession>
<dbReference type="GeneID" id="62497816"/>